<organism evidence="1 2">
    <name type="scientific">Jeotgalibacillus malaysiensis</name>
    <dbReference type="NCBI Taxonomy" id="1508404"/>
    <lineage>
        <taxon>Bacteria</taxon>
        <taxon>Bacillati</taxon>
        <taxon>Bacillota</taxon>
        <taxon>Bacilli</taxon>
        <taxon>Bacillales</taxon>
        <taxon>Caryophanaceae</taxon>
        <taxon>Jeotgalibacillus</taxon>
    </lineage>
</organism>
<dbReference type="AlphaFoldDB" id="A0A0B5ASS0"/>
<proteinExistence type="predicted"/>
<keyword evidence="2" id="KW-1185">Reference proteome</keyword>
<dbReference type="STRING" id="1508404.JMA_24000"/>
<sequence length="161" mass="19187">MNWNELYLMQYELDSFIEKEHGLTEKNLLQDKLLALFVEAGELANETRCFKFWSLKGPSEKSVILEEYVDGIHFLLSIGLETDLRFDQKTVFKTDDSLTSLFLQFNRHISEFAKSHTQERYDQMWHVYLLIGEKLDFSAEDTIRAYKEKNEVNVERQKNKY</sequence>
<protein>
    <recommendedName>
        <fullName evidence="3">dUTPase</fullName>
    </recommendedName>
</protein>
<dbReference type="Gene3D" id="1.10.4010.10">
    <property type="entry name" value="Type II deoxyuridine triphosphatase"/>
    <property type="match status" value="1"/>
</dbReference>
<dbReference type="EMBL" id="CP009416">
    <property type="protein sequence ID" value="AJD91717.1"/>
    <property type="molecule type" value="Genomic_DNA"/>
</dbReference>
<dbReference type="KEGG" id="jeo:JMA_24000"/>
<dbReference type="Proteomes" id="UP000031449">
    <property type="component" value="Chromosome"/>
</dbReference>
<reference evidence="1 2" key="1">
    <citation type="submission" date="2014-08" db="EMBL/GenBank/DDBJ databases">
        <title>Complete genome of a marine bacteria Jeotgalibacillus malaysiensis.</title>
        <authorList>
            <person name="Yaakop A.S."/>
            <person name="Chan K.-G."/>
            <person name="Goh K.M."/>
        </authorList>
    </citation>
    <scope>NUCLEOTIDE SEQUENCE [LARGE SCALE GENOMIC DNA]</scope>
    <source>
        <strain evidence="1 2">D5</strain>
    </source>
</reference>
<accession>A0A0B5ASS0</accession>
<evidence type="ECO:0008006" key="3">
    <source>
        <dbReference type="Google" id="ProtNLM"/>
    </source>
</evidence>
<gene>
    <name evidence="1" type="ORF">JMA_24000</name>
</gene>
<dbReference type="InterPro" id="IPR016947">
    <property type="entry name" value="UCP030140"/>
</dbReference>
<name>A0A0B5ASS0_9BACL</name>
<dbReference type="CDD" id="cd11527">
    <property type="entry name" value="NTP-PPase_dUTPase"/>
    <property type="match status" value="1"/>
</dbReference>
<evidence type="ECO:0000313" key="2">
    <source>
        <dbReference type="Proteomes" id="UP000031449"/>
    </source>
</evidence>
<dbReference type="OrthoDB" id="5506143at2"/>
<dbReference type="SUPFAM" id="SSF101386">
    <property type="entry name" value="all-alpha NTP pyrophosphatases"/>
    <property type="match status" value="1"/>
</dbReference>
<dbReference type="InterPro" id="IPR014871">
    <property type="entry name" value="dUTPase/dCTP_pyrophosphatase"/>
</dbReference>
<dbReference type="PIRSF" id="PIRSF030140">
    <property type="entry name" value="UCP030140"/>
    <property type="match status" value="1"/>
</dbReference>
<dbReference type="BioCyc" id="JESP1508404:G14D9-11656-MONOMER"/>
<dbReference type="Pfam" id="PF08761">
    <property type="entry name" value="dUTPase_2"/>
    <property type="match status" value="1"/>
</dbReference>
<dbReference type="HOGENOM" id="CLU_105318_0_0_9"/>
<evidence type="ECO:0000313" key="1">
    <source>
        <dbReference type="EMBL" id="AJD91717.1"/>
    </source>
</evidence>